<feature type="compositionally biased region" description="Basic and acidic residues" evidence="1">
    <location>
        <begin position="404"/>
        <end position="415"/>
    </location>
</feature>
<feature type="compositionally biased region" description="Polar residues" evidence="1">
    <location>
        <begin position="16"/>
        <end position="36"/>
    </location>
</feature>
<feature type="region of interest" description="Disordered" evidence="1">
    <location>
        <begin position="1"/>
        <end position="43"/>
    </location>
</feature>
<protein>
    <submittedName>
        <fullName evidence="2">Uncharacterized protein</fullName>
    </submittedName>
</protein>
<evidence type="ECO:0000313" key="3">
    <source>
        <dbReference type="Proteomes" id="UP000799750"/>
    </source>
</evidence>
<sequence length="438" mass="48967">MTSNGEPTGSGAALPSQPTSSMPDATSTKRAASTSPPADEATVKRVVKRQRFLPERVQQPWANVASPSVAGVVHVEPPERQLMFPPILSQGLPDEPVREKFYAVFKELRSYFRNLAAQARWEALKPKLDQAERKRVEEDTFGLPVTLISDTAAAQGLDYETEVRNYMNWKWEKDAKDLYMDTRITEFELYALHGQPWQGRGGGFEESPDTWIQPQIFYLPLRRGYSKDGLKAPSKTFVGAMHPPSFGIPILNFQSSDTVALSVIRPTVPLSLLIMRSPHAHRLKPSLFTHPPTFKGLNSIKMMTTTSTDSDALTIESAALGGANAAIEGILQLEEAHDCRSDLKADLGELEMDLHRIDQELGTLKRHMGEIRSFTSPEPTDDIPDITRKGAVGQPRRIQALRKAQIDRLEKEENRKKKKKKKSKTWDDSEGGKSGKQR</sequence>
<gene>
    <name evidence="2" type="ORF">BU16DRAFT_543680</name>
</gene>
<keyword evidence="3" id="KW-1185">Reference proteome</keyword>
<evidence type="ECO:0000313" key="2">
    <source>
        <dbReference type="EMBL" id="KAF2490345.1"/>
    </source>
</evidence>
<proteinExistence type="predicted"/>
<organism evidence="2 3">
    <name type="scientific">Lophium mytilinum</name>
    <dbReference type="NCBI Taxonomy" id="390894"/>
    <lineage>
        <taxon>Eukaryota</taxon>
        <taxon>Fungi</taxon>
        <taxon>Dikarya</taxon>
        <taxon>Ascomycota</taxon>
        <taxon>Pezizomycotina</taxon>
        <taxon>Dothideomycetes</taxon>
        <taxon>Pleosporomycetidae</taxon>
        <taxon>Mytilinidiales</taxon>
        <taxon>Mytilinidiaceae</taxon>
        <taxon>Lophium</taxon>
    </lineage>
</organism>
<dbReference type="OrthoDB" id="10627839at2759"/>
<reference evidence="2" key="1">
    <citation type="journal article" date="2020" name="Stud. Mycol.">
        <title>101 Dothideomycetes genomes: a test case for predicting lifestyles and emergence of pathogens.</title>
        <authorList>
            <person name="Haridas S."/>
            <person name="Albert R."/>
            <person name="Binder M."/>
            <person name="Bloem J."/>
            <person name="Labutti K."/>
            <person name="Salamov A."/>
            <person name="Andreopoulos B."/>
            <person name="Baker S."/>
            <person name="Barry K."/>
            <person name="Bills G."/>
            <person name="Bluhm B."/>
            <person name="Cannon C."/>
            <person name="Castanera R."/>
            <person name="Culley D."/>
            <person name="Daum C."/>
            <person name="Ezra D."/>
            <person name="Gonzalez J."/>
            <person name="Henrissat B."/>
            <person name="Kuo A."/>
            <person name="Liang C."/>
            <person name="Lipzen A."/>
            <person name="Lutzoni F."/>
            <person name="Magnuson J."/>
            <person name="Mondo S."/>
            <person name="Nolan M."/>
            <person name="Ohm R."/>
            <person name="Pangilinan J."/>
            <person name="Park H.-J."/>
            <person name="Ramirez L."/>
            <person name="Alfaro M."/>
            <person name="Sun H."/>
            <person name="Tritt A."/>
            <person name="Yoshinaga Y."/>
            <person name="Zwiers L.-H."/>
            <person name="Turgeon B."/>
            <person name="Goodwin S."/>
            <person name="Spatafora J."/>
            <person name="Crous P."/>
            <person name="Grigoriev I."/>
        </authorList>
    </citation>
    <scope>NUCLEOTIDE SEQUENCE</scope>
    <source>
        <strain evidence="2">CBS 269.34</strain>
    </source>
</reference>
<accession>A0A6A6QD69</accession>
<dbReference type="AlphaFoldDB" id="A0A6A6QD69"/>
<dbReference type="Proteomes" id="UP000799750">
    <property type="component" value="Unassembled WGS sequence"/>
</dbReference>
<dbReference type="EMBL" id="MU004197">
    <property type="protein sequence ID" value="KAF2490345.1"/>
    <property type="molecule type" value="Genomic_DNA"/>
</dbReference>
<name>A0A6A6QD69_9PEZI</name>
<feature type="region of interest" description="Disordered" evidence="1">
    <location>
        <begin position="370"/>
        <end position="438"/>
    </location>
</feature>
<evidence type="ECO:0000256" key="1">
    <source>
        <dbReference type="SAM" id="MobiDB-lite"/>
    </source>
</evidence>
<feature type="compositionally biased region" description="Basic and acidic residues" evidence="1">
    <location>
        <begin position="424"/>
        <end position="438"/>
    </location>
</feature>